<evidence type="ECO:0000313" key="2">
    <source>
        <dbReference type="Proteomes" id="UP000824219"/>
    </source>
</evidence>
<proteinExistence type="predicted"/>
<comment type="caution">
    <text evidence="1">The sequence shown here is derived from an EMBL/GenBank/DDBJ whole genome shotgun (WGS) entry which is preliminary data.</text>
</comment>
<dbReference type="Proteomes" id="UP000824219">
    <property type="component" value="Linkage Group LG11"/>
</dbReference>
<organism evidence="1 2">
    <name type="scientific">Hemibagrus wyckioides</name>
    <dbReference type="NCBI Taxonomy" id="337641"/>
    <lineage>
        <taxon>Eukaryota</taxon>
        <taxon>Metazoa</taxon>
        <taxon>Chordata</taxon>
        <taxon>Craniata</taxon>
        <taxon>Vertebrata</taxon>
        <taxon>Euteleostomi</taxon>
        <taxon>Actinopterygii</taxon>
        <taxon>Neopterygii</taxon>
        <taxon>Teleostei</taxon>
        <taxon>Ostariophysi</taxon>
        <taxon>Siluriformes</taxon>
        <taxon>Bagridae</taxon>
        <taxon>Hemibagrus</taxon>
    </lineage>
</organism>
<dbReference type="AlphaFoldDB" id="A0A9D3NQK8"/>
<dbReference type="EMBL" id="JAHKSW010000011">
    <property type="protein sequence ID" value="KAG7326821.1"/>
    <property type="molecule type" value="Genomic_DNA"/>
</dbReference>
<keyword evidence="2" id="KW-1185">Reference proteome</keyword>
<name>A0A9D3NQK8_9TELE</name>
<evidence type="ECO:0000313" key="1">
    <source>
        <dbReference type="EMBL" id="KAG7326821.1"/>
    </source>
</evidence>
<reference evidence="1 2" key="1">
    <citation type="submission" date="2021-06" db="EMBL/GenBank/DDBJ databases">
        <title>Chromosome-level genome assembly of the red-tail catfish (Hemibagrus wyckioides).</title>
        <authorList>
            <person name="Shao F."/>
        </authorList>
    </citation>
    <scope>NUCLEOTIDE SEQUENCE [LARGE SCALE GENOMIC DNA]</scope>
    <source>
        <strain evidence="1">EC202008001</strain>
        <tissue evidence="1">Blood</tissue>
    </source>
</reference>
<accession>A0A9D3NQK8</accession>
<sequence>MLRNTLDTGQRSPSMPLEWHAVSDVACRERQRRCRSLRMASLHLEEPCMAIDERARQASTEQGAAGMPIMLCGNCDWV</sequence>
<gene>
    <name evidence="1" type="ORF">KOW79_010222</name>
</gene>
<protein>
    <submittedName>
        <fullName evidence="1">Uncharacterized protein</fullName>
    </submittedName>
</protein>